<dbReference type="PANTHER" id="PTHR19384:SF17">
    <property type="entry name" value="NADPH--CYTOCHROME P450 REDUCTASE"/>
    <property type="match status" value="1"/>
</dbReference>
<dbReference type="KEGG" id="psco:LY89DRAFT_740537"/>
<dbReference type="SUPFAM" id="SSF52343">
    <property type="entry name" value="Ferredoxin reductase-like, C-terminal NADP-linked domain"/>
    <property type="match status" value="1"/>
</dbReference>
<dbReference type="InterPro" id="IPR001709">
    <property type="entry name" value="Flavoprot_Pyr_Nucl_cyt_Rdtase"/>
</dbReference>
<keyword evidence="1" id="KW-0285">Flavoprotein</keyword>
<dbReference type="Proteomes" id="UP000070700">
    <property type="component" value="Unassembled WGS sequence"/>
</dbReference>
<dbReference type="SUPFAM" id="SSF63380">
    <property type="entry name" value="Riboflavin synthase domain-like"/>
    <property type="match status" value="1"/>
</dbReference>
<evidence type="ECO:0000313" key="3">
    <source>
        <dbReference type="EMBL" id="KUJ10144.1"/>
    </source>
</evidence>
<organism evidence="3 4">
    <name type="scientific">Mollisia scopiformis</name>
    <name type="common">Conifer needle endophyte fungus</name>
    <name type="synonym">Phialocephala scopiformis</name>
    <dbReference type="NCBI Taxonomy" id="149040"/>
    <lineage>
        <taxon>Eukaryota</taxon>
        <taxon>Fungi</taxon>
        <taxon>Dikarya</taxon>
        <taxon>Ascomycota</taxon>
        <taxon>Pezizomycotina</taxon>
        <taxon>Leotiomycetes</taxon>
        <taxon>Helotiales</taxon>
        <taxon>Mollisiaceae</taxon>
        <taxon>Mollisia</taxon>
    </lineage>
</organism>
<accession>A0A132BE73</accession>
<evidence type="ECO:0000256" key="2">
    <source>
        <dbReference type="ARBA" id="ARBA00023797"/>
    </source>
</evidence>
<dbReference type="PANTHER" id="PTHR19384">
    <property type="entry name" value="NITRIC OXIDE SYNTHASE-RELATED"/>
    <property type="match status" value="1"/>
</dbReference>
<dbReference type="RefSeq" id="XP_018064499.1">
    <property type="nucleotide sequence ID" value="XM_018220601.1"/>
</dbReference>
<evidence type="ECO:0000313" key="4">
    <source>
        <dbReference type="Proteomes" id="UP000070700"/>
    </source>
</evidence>
<dbReference type="PRINTS" id="PR00371">
    <property type="entry name" value="FPNCR"/>
</dbReference>
<dbReference type="InterPro" id="IPR017938">
    <property type="entry name" value="Riboflavin_synthase-like_b-brl"/>
</dbReference>
<evidence type="ECO:0000256" key="1">
    <source>
        <dbReference type="ARBA" id="ARBA00022630"/>
    </source>
</evidence>
<proteinExistence type="predicted"/>
<dbReference type="Gene3D" id="1.20.990.10">
    <property type="entry name" value="NADPH-cytochrome p450 Reductase, Chain A, domain 3"/>
    <property type="match status" value="1"/>
</dbReference>
<protein>
    <recommendedName>
        <fullName evidence="2">NADPH--hemoprotein reductase</fullName>
        <ecNumber evidence="2">1.6.2.4</ecNumber>
    </recommendedName>
</protein>
<dbReference type="Gene3D" id="3.40.50.80">
    <property type="entry name" value="Nucleotide-binding domain of ferredoxin-NADP reductase (FNR) module"/>
    <property type="match status" value="1"/>
</dbReference>
<sequence length="597" mass="66544">MFVRHRGGAPNYQPKPLIAKHHFDPVKAWKRRHGISTKELPIAMKNLELEDQSTVQHPKVHVYFAGTGGTASKLAERLKKFLKANSGAVIGEYGCLNSFDATKIHMNDTFLSIKKLDTGEFPEGVKYSIFGLGDDAYRSTFNGAAEIIDEIYHEKLVAPLLNHKLIESDVSVENPPLKVFRQWKESIISVIDGKGEVVNNGADSLLSVNPYLRHRDLLKTFSEGAITFEPMDDIVGGILKLTIEITENDCQDMGHIRILPRNSTENVQKVMEILNLPTLDAVIDLRRYEGQIPNDDKWMGIVSTQAFLSDYVDLCEPFTTLKWAGGFPEVENISVLQVLSAFSEQLHGPSVSAELRHRILLSMPTLRPRIYSLASSNLEGTSINRIGGNNQAEILVRVLPEGRFSSTCISSLRPGDKISYKLAPNTLVLPLLPSPYLDPVGFKPTHVILIGTGTGLAPILSFLSRRLTQLIASGSNFDENSSITLFAGFRSPTIDKPDVPDDRKLFEPTFRRFSSYGLFSELYYTPSNEAKIRVQDTFETDDVKHMLLLRIIKQKAWIFVCGGAEMVKGVKDKLGEVLGEKALEQVSEEGRLLCEVF</sequence>
<dbReference type="InterPro" id="IPR023173">
    <property type="entry name" value="NADPH_Cyt_P450_Rdtase_alpha"/>
</dbReference>
<dbReference type="InParanoid" id="A0A132BE73"/>
<dbReference type="SUPFAM" id="SSF52218">
    <property type="entry name" value="Flavoproteins"/>
    <property type="match status" value="1"/>
</dbReference>
<dbReference type="GO" id="GO:0010181">
    <property type="term" value="F:FMN binding"/>
    <property type="evidence" value="ECO:0007669"/>
    <property type="project" value="TreeGrafter"/>
</dbReference>
<dbReference type="STRING" id="149040.A0A132BE73"/>
<dbReference type="EC" id="1.6.2.4" evidence="2"/>
<gene>
    <name evidence="3" type="ORF">LY89DRAFT_740537</name>
</gene>
<dbReference type="GO" id="GO:0050660">
    <property type="term" value="F:flavin adenine dinucleotide binding"/>
    <property type="evidence" value="ECO:0007669"/>
    <property type="project" value="TreeGrafter"/>
</dbReference>
<dbReference type="GO" id="GO:0003958">
    <property type="term" value="F:NADPH-hemoprotein reductase activity"/>
    <property type="evidence" value="ECO:0007669"/>
    <property type="project" value="UniProtKB-EC"/>
</dbReference>
<dbReference type="GO" id="GO:0005829">
    <property type="term" value="C:cytosol"/>
    <property type="evidence" value="ECO:0007669"/>
    <property type="project" value="TreeGrafter"/>
</dbReference>
<dbReference type="AlphaFoldDB" id="A0A132BE73"/>
<dbReference type="Gene3D" id="3.40.50.360">
    <property type="match status" value="1"/>
</dbReference>
<dbReference type="EMBL" id="KQ947430">
    <property type="protein sequence ID" value="KUJ10144.1"/>
    <property type="molecule type" value="Genomic_DNA"/>
</dbReference>
<dbReference type="InterPro" id="IPR029039">
    <property type="entry name" value="Flavoprotein-like_sf"/>
</dbReference>
<reference evidence="3 4" key="1">
    <citation type="submission" date="2015-10" db="EMBL/GenBank/DDBJ databases">
        <title>Full genome of DAOMC 229536 Phialocephala scopiformis, a fungal endophyte of spruce producing the potent anti-insectan compound rugulosin.</title>
        <authorList>
            <consortium name="DOE Joint Genome Institute"/>
            <person name="Walker A.K."/>
            <person name="Frasz S.L."/>
            <person name="Seifert K.A."/>
            <person name="Miller J.D."/>
            <person name="Mondo S.J."/>
            <person name="Labutti K."/>
            <person name="Lipzen A."/>
            <person name="Dockter R."/>
            <person name="Kennedy M."/>
            <person name="Grigoriev I.V."/>
            <person name="Spatafora J.W."/>
        </authorList>
    </citation>
    <scope>NUCLEOTIDE SEQUENCE [LARGE SCALE GENOMIC DNA]</scope>
    <source>
        <strain evidence="3 4">CBS 120377</strain>
    </source>
</reference>
<keyword evidence="4" id="KW-1185">Reference proteome</keyword>
<dbReference type="GeneID" id="28830327"/>
<dbReference type="OrthoDB" id="1856718at2759"/>
<dbReference type="InterPro" id="IPR039261">
    <property type="entry name" value="FNR_nucleotide-bd"/>
</dbReference>
<name>A0A132BE73_MOLSC</name>